<proteinExistence type="predicted"/>
<evidence type="ECO:0000313" key="2">
    <source>
        <dbReference type="Proteomes" id="UP000799118"/>
    </source>
</evidence>
<evidence type="ECO:0000313" key="1">
    <source>
        <dbReference type="EMBL" id="KAE9396716.1"/>
    </source>
</evidence>
<protein>
    <submittedName>
        <fullName evidence="1">Uncharacterized protein</fullName>
    </submittedName>
</protein>
<dbReference type="AlphaFoldDB" id="A0A6A4HFS8"/>
<organism evidence="1 2">
    <name type="scientific">Gymnopus androsaceus JB14</name>
    <dbReference type="NCBI Taxonomy" id="1447944"/>
    <lineage>
        <taxon>Eukaryota</taxon>
        <taxon>Fungi</taxon>
        <taxon>Dikarya</taxon>
        <taxon>Basidiomycota</taxon>
        <taxon>Agaricomycotina</taxon>
        <taxon>Agaricomycetes</taxon>
        <taxon>Agaricomycetidae</taxon>
        <taxon>Agaricales</taxon>
        <taxon>Marasmiineae</taxon>
        <taxon>Omphalotaceae</taxon>
        <taxon>Gymnopus</taxon>
    </lineage>
</organism>
<dbReference type="GO" id="GO:0016787">
    <property type="term" value="F:hydrolase activity"/>
    <property type="evidence" value="ECO:0007669"/>
    <property type="project" value="InterPro"/>
</dbReference>
<dbReference type="Gene3D" id="3.90.780.10">
    <property type="entry name" value="5'-Nucleotidase, C-terminal domain"/>
    <property type="match status" value="1"/>
</dbReference>
<dbReference type="Proteomes" id="UP000799118">
    <property type="component" value="Unassembled WGS sequence"/>
</dbReference>
<dbReference type="SUPFAM" id="SSF55816">
    <property type="entry name" value="5'-nucleotidase (syn. UDP-sugar hydrolase), C-terminal domain"/>
    <property type="match status" value="1"/>
</dbReference>
<reference evidence="1" key="1">
    <citation type="journal article" date="2019" name="Environ. Microbiol.">
        <title>Fungal ecological strategies reflected in gene transcription - a case study of two litter decomposers.</title>
        <authorList>
            <person name="Barbi F."/>
            <person name="Kohler A."/>
            <person name="Barry K."/>
            <person name="Baskaran P."/>
            <person name="Daum C."/>
            <person name="Fauchery L."/>
            <person name="Ihrmark K."/>
            <person name="Kuo A."/>
            <person name="LaButti K."/>
            <person name="Lipzen A."/>
            <person name="Morin E."/>
            <person name="Grigoriev I.V."/>
            <person name="Henrissat B."/>
            <person name="Lindahl B."/>
            <person name="Martin F."/>
        </authorList>
    </citation>
    <scope>NUCLEOTIDE SEQUENCE</scope>
    <source>
        <strain evidence="1">JB14</strain>
    </source>
</reference>
<sequence length="108" mass="12413">MGMLPFLFDRCKPVKQCRVFTVLRACVGEKNMMLDRFFTVAMSNFIADGFDRYTCFTESDVETSMTLVSIPLNQFRDLRRPTQGMGLRHIARSKKAVFIDRGGTCTRN</sequence>
<dbReference type="GO" id="GO:0009166">
    <property type="term" value="P:nucleotide catabolic process"/>
    <property type="evidence" value="ECO:0007669"/>
    <property type="project" value="InterPro"/>
</dbReference>
<accession>A0A6A4HFS8</accession>
<keyword evidence="2" id="KW-1185">Reference proteome</keyword>
<dbReference type="InterPro" id="IPR036907">
    <property type="entry name" value="5'-Nucleotdase_C_sf"/>
</dbReference>
<name>A0A6A4HFS8_9AGAR</name>
<gene>
    <name evidence="1" type="ORF">BT96DRAFT_98305</name>
</gene>
<dbReference type="EMBL" id="ML769509">
    <property type="protein sequence ID" value="KAE9396716.1"/>
    <property type="molecule type" value="Genomic_DNA"/>
</dbReference>